<organism evidence="2 3">
    <name type="scientific">Pleuronectes platessa</name>
    <name type="common">European plaice</name>
    <dbReference type="NCBI Taxonomy" id="8262"/>
    <lineage>
        <taxon>Eukaryota</taxon>
        <taxon>Metazoa</taxon>
        <taxon>Chordata</taxon>
        <taxon>Craniata</taxon>
        <taxon>Vertebrata</taxon>
        <taxon>Euteleostomi</taxon>
        <taxon>Actinopterygii</taxon>
        <taxon>Neopterygii</taxon>
        <taxon>Teleostei</taxon>
        <taxon>Neoteleostei</taxon>
        <taxon>Acanthomorphata</taxon>
        <taxon>Carangaria</taxon>
        <taxon>Pleuronectiformes</taxon>
        <taxon>Pleuronectoidei</taxon>
        <taxon>Pleuronectidae</taxon>
        <taxon>Pleuronectes</taxon>
    </lineage>
</organism>
<feature type="compositionally biased region" description="Polar residues" evidence="1">
    <location>
        <begin position="18"/>
        <end position="36"/>
    </location>
</feature>
<dbReference type="Proteomes" id="UP001153269">
    <property type="component" value="Unassembled WGS sequence"/>
</dbReference>
<proteinExistence type="predicted"/>
<reference evidence="2" key="1">
    <citation type="submission" date="2020-03" db="EMBL/GenBank/DDBJ databases">
        <authorList>
            <person name="Weist P."/>
        </authorList>
    </citation>
    <scope>NUCLEOTIDE SEQUENCE</scope>
</reference>
<dbReference type="AlphaFoldDB" id="A0A9N7VJU3"/>
<evidence type="ECO:0000313" key="2">
    <source>
        <dbReference type="EMBL" id="CAB1451474.1"/>
    </source>
</evidence>
<evidence type="ECO:0000313" key="3">
    <source>
        <dbReference type="Proteomes" id="UP001153269"/>
    </source>
</evidence>
<name>A0A9N7VJU3_PLEPL</name>
<keyword evidence="3" id="KW-1185">Reference proteome</keyword>
<feature type="region of interest" description="Disordered" evidence="1">
    <location>
        <begin position="1"/>
        <end position="36"/>
    </location>
</feature>
<evidence type="ECO:0000256" key="1">
    <source>
        <dbReference type="SAM" id="MobiDB-lite"/>
    </source>
</evidence>
<sequence>MQSVTSISQIPLEDKKTQPSAKSLNSANSVEDSQPALQAELQSSHLIFTPTDVWNIQVPPCSIVLEPQTQSWSSVLRMFPLNVSGAHVSSSECVQLSCFQTCGWNLGNLGNLGEPC</sequence>
<accession>A0A9N7VJU3</accession>
<gene>
    <name evidence="2" type="ORF">PLEPLA_LOCUS39168</name>
</gene>
<dbReference type="EMBL" id="CADEAL010004091">
    <property type="protein sequence ID" value="CAB1451474.1"/>
    <property type="molecule type" value="Genomic_DNA"/>
</dbReference>
<protein>
    <submittedName>
        <fullName evidence="2">Uncharacterized protein</fullName>
    </submittedName>
</protein>
<comment type="caution">
    <text evidence="2">The sequence shown here is derived from an EMBL/GenBank/DDBJ whole genome shotgun (WGS) entry which is preliminary data.</text>
</comment>